<reference evidence="6" key="1">
    <citation type="journal article" date="2019" name="Int. J. Syst. Evol. Microbiol.">
        <title>The Global Catalogue of Microorganisms (GCM) 10K type strain sequencing project: providing services to taxonomists for standard genome sequencing and annotation.</title>
        <authorList>
            <consortium name="The Broad Institute Genomics Platform"/>
            <consortium name="The Broad Institute Genome Sequencing Center for Infectious Disease"/>
            <person name="Wu L."/>
            <person name="Ma J."/>
        </authorList>
    </citation>
    <scope>NUCLEOTIDE SEQUENCE [LARGE SCALE GENOMIC DNA]</scope>
    <source>
        <strain evidence="6">JCM 17304</strain>
    </source>
</reference>
<comment type="caution">
    <text evidence="5">The sequence shown here is derived from an EMBL/GenBank/DDBJ whole genome shotgun (WGS) entry which is preliminary data.</text>
</comment>
<organism evidence="5 6">
    <name type="scientific">Zhongshania borealis</name>
    <dbReference type="NCBI Taxonomy" id="889488"/>
    <lineage>
        <taxon>Bacteria</taxon>
        <taxon>Pseudomonadati</taxon>
        <taxon>Pseudomonadota</taxon>
        <taxon>Gammaproteobacteria</taxon>
        <taxon>Cellvibrionales</taxon>
        <taxon>Spongiibacteraceae</taxon>
        <taxon>Zhongshania</taxon>
    </lineage>
</organism>
<keyword evidence="2 4" id="KW-0996">Nickel insertion</keyword>
<dbReference type="RefSeq" id="WP_344933877.1">
    <property type="nucleotide sequence ID" value="NZ_BAABDM010000002.1"/>
</dbReference>
<keyword evidence="3 4" id="KW-0143">Chaperone</keyword>
<evidence type="ECO:0000313" key="5">
    <source>
        <dbReference type="EMBL" id="GAA4091575.1"/>
    </source>
</evidence>
<evidence type="ECO:0000256" key="4">
    <source>
        <dbReference type="HAMAP-Rule" id="MF_01384"/>
    </source>
</evidence>
<evidence type="ECO:0000256" key="1">
    <source>
        <dbReference type="ARBA" id="ARBA00007177"/>
    </source>
</evidence>
<proteinExistence type="inferred from homology"/>
<comment type="subunit">
    <text evidence="4">UreD, UreF and UreG form a complex that acts as a GTP-hydrolysis-dependent molecular chaperone, activating the urease apoprotein by helping to assemble the nickel containing metallocenter of UreC. The UreE protein probably delivers the nickel.</text>
</comment>
<comment type="function">
    <text evidence="4">Required for maturation of urease via the functional incorporation of the urease nickel metallocenter.</text>
</comment>
<protein>
    <recommendedName>
        <fullName evidence="4">Urease accessory protein UreD</fullName>
    </recommendedName>
</protein>
<comment type="similarity">
    <text evidence="1 4">Belongs to the UreD family.</text>
</comment>
<sequence length="300" mass="32476">MTAIATVSSALDDAPAATPPIKSWPAAIELGLRASNIRTDLVRISHKGPLRVQRPFYPEGDCCHVYLLHPPGGMVAGDTLRVAVALDSGAQALLTTPSAGKVYRSDLAKTAQCQGVSAELADGACLEWLPQETIVFEGAEAELSNHFALQGSAQLCAWDIVVLGRRASGEGFARGRCRQKIEISRDGKPLLVERTEWLGGSAMLEAPWGMGGASVSGSFFVTMSCDQAMMDNLRDGLAELAVQSNWLAAEWGLSQKRDIFIARYIGDSPEQCRKGFAWLWAQLRPAFNSREACQPRIWNT</sequence>
<dbReference type="InterPro" id="IPR002669">
    <property type="entry name" value="UreD"/>
</dbReference>
<name>A0ABP7WLL3_9GAMM</name>
<gene>
    <name evidence="4" type="primary">ureD</name>
    <name evidence="5" type="ORF">GCM10022414_13620</name>
</gene>
<accession>A0ABP7WLL3</accession>
<keyword evidence="4" id="KW-0963">Cytoplasm</keyword>
<dbReference type="HAMAP" id="MF_01384">
    <property type="entry name" value="UreD"/>
    <property type="match status" value="1"/>
</dbReference>
<dbReference type="EMBL" id="BAABDM010000002">
    <property type="protein sequence ID" value="GAA4091575.1"/>
    <property type="molecule type" value="Genomic_DNA"/>
</dbReference>
<dbReference type="Proteomes" id="UP001500392">
    <property type="component" value="Unassembled WGS sequence"/>
</dbReference>
<dbReference type="Pfam" id="PF01774">
    <property type="entry name" value="UreD"/>
    <property type="match status" value="1"/>
</dbReference>
<dbReference type="PANTHER" id="PTHR33643">
    <property type="entry name" value="UREASE ACCESSORY PROTEIN D"/>
    <property type="match status" value="1"/>
</dbReference>
<evidence type="ECO:0000313" key="6">
    <source>
        <dbReference type="Proteomes" id="UP001500392"/>
    </source>
</evidence>
<evidence type="ECO:0000256" key="2">
    <source>
        <dbReference type="ARBA" id="ARBA00022988"/>
    </source>
</evidence>
<comment type="subcellular location">
    <subcellularLocation>
        <location evidence="4">Cytoplasm</location>
    </subcellularLocation>
</comment>
<keyword evidence="6" id="KW-1185">Reference proteome</keyword>
<evidence type="ECO:0000256" key="3">
    <source>
        <dbReference type="ARBA" id="ARBA00023186"/>
    </source>
</evidence>
<dbReference type="PANTHER" id="PTHR33643:SF1">
    <property type="entry name" value="UREASE ACCESSORY PROTEIN D"/>
    <property type="match status" value="1"/>
</dbReference>